<gene>
    <name evidence="1" type="ORF">GAP31_125</name>
</gene>
<evidence type="ECO:0000313" key="2">
    <source>
        <dbReference type="Proteomes" id="UP000000458"/>
    </source>
</evidence>
<dbReference type="EMBL" id="JN882284">
    <property type="protein sequence ID" value="AFC21307.1"/>
    <property type="molecule type" value="Genomic_DNA"/>
</dbReference>
<accession>K4F6T3</accession>
<dbReference type="GeneID" id="13993445"/>
<protein>
    <submittedName>
        <fullName evidence="1">Uncharacterized protein</fullName>
    </submittedName>
</protein>
<proteinExistence type="predicted"/>
<dbReference type="RefSeq" id="YP_006986962.1">
    <property type="nucleotide sequence ID" value="NC_019400.1"/>
</dbReference>
<sequence>MSELNAREKLLAIADWLGWQNEDLSFGLKSPEDAVKLYNYWQERADTLPEMADEVEDDEGRYVFMFRKHALGYDPLGQDVEILASLARDKYEENNETPCCDFDGLRKHVRTMYMNDAEWKLQREYGLDR</sequence>
<organism evidence="1 2">
    <name type="scientific">Cronobacter phage vB_CsaM_GAP31</name>
    <dbReference type="NCBI Taxonomy" id="1141135"/>
    <lineage>
        <taxon>Viruses</taxon>
        <taxon>Duplodnaviria</taxon>
        <taxon>Heunggongvirae</taxon>
        <taxon>Uroviricota</taxon>
        <taxon>Caudoviricetes</taxon>
        <taxon>Vequintavirinae</taxon>
        <taxon>Seunavirus</taxon>
        <taxon>Seunavirus GAP31</taxon>
    </lineage>
</organism>
<name>K4F6T3_9CAUD</name>
<dbReference type="KEGG" id="vg:13993445"/>
<dbReference type="OrthoDB" id="17528at10239"/>
<keyword evidence="2" id="KW-1185">Reference proteome</keyword>
<dbReference type="Proteomes" id="UP000000458">
    <property type="component" value="Segment"/>
</dbReference>
<evidence type="ECO:0000313" key="1">
    <source>
        <dbReference type="EMBL" id="AFC21307.1"/>
    </source>
</evidence>
<reference evidence="1 2" key="1">
    <citation type="journal article" date="2012" name="J. Virol.">
        <title>Genome Sequence of Cronobacter sakazakii Myovirus vB_CsaM_GAP31.</title>
        <authorList>
            <person name="Abbasifar R."/>
            <person name="Kropinski A.M."/>
            <person name="Sabour P.M."/>
            <person name="Ackermann H.W."/>
            <person name="Alanis Villa A."/>
            <person name="Abbasifar A."/>
            <person name="Griffiths M.W."/>
        </authorList>
    </citation>
    <scope>NUCLEOTIDE SEQUENCE [LARGE SCALE GENOMIC DNA]</scope>
</reference>